<keyword evidence="5 8" id="KW-0378">Hydrolase</keyword>
<dbReference type="GO" id="GO:0090729">
    <property type="term" value="F:toxin activity"/>
    <property type="evidence" value="ECO:0007669"/>
    <property type="project" value="UniProtKB-KW"/>
</dbReference>
<dbReference type="GO" id="GO:0016787">
    <property type="term" value="F:hydrolase activity"/>
    <property type="evidence" value="ECO:0007669"/>
    <property type="project" value="UniProtKB-KW"/>
</dbReference>
<dbReference type="KEGG" id="moc:BB934_05115"/>
<evidence type="ECO:0000256" key="4">
    <source>
        <dbReference type="ARBA" id="ARBA00022723"/>
    </source>
</evidence>
<dbReference type="Gene3D" id="3.40.50.1010">
    <property type="entry name" value="5'-nuclease"/>
    <property type="match status" value="1"/>
</dbReference>
<evidence type="ECO:0000256" key="3">
    <source>
        <dbReference type="ARBA" id="ARBA00022722"/>
    </source>
</evidence>
<dbReference type="PANTHER" id="PTHR33653">
    <property type="entry name" value="RIBONUCLEASE VAPC2"/>
    <property type="match status" value="1"/>
</dbReference>
<comment type="cofactor">
    <cofactor evidence="1 8">
        <name>Mg(2+)</name>
        <dbReference type="ChEBI" id="CHEBI:18420"/>
    </cofactor>
</comment>
<keyword evidence="6 8" id="KW-0460">Magnesium</keyword>
<dbReference type="EC" id="3.1.-.-" evidence="8"/>
<dbReference type="InterPro" id="IPR050556">
    <property type="entry name" value="Type_II_TA_system_RNase"/>
</dbReference>
<keyword evidence="2 8" id="KW-1277">Toxin-antitoxin system</keyword>
<keyword evidence="8" id="KW-0800">Toxin</keyword>
<comment type="similarity">
    <text evidence="7 8">Belongs to the PINc/VapC protein family.</text>
</comment>
<dbReference type="RefSeq" id="WP_099508675.1">
    <property type="nucleotide sequence ID" value="NZ_CP016616.1"/>
</dbReference>
<dbReference type="Pfam" id="PF01850">
    <property type="entry name" value="PIN"/>
    <property type="match status" value="1"/>
</dbReference>
<dbReference type="CDD" id="cd18735">
    <property type="entry name" value="PIN_HiVapC1-like"/>
    <property type="match status" value="1"/>
</dbReference>
<evidence type="ECO:0000313" key="10">
    <source>
        <dbReference type="EMBL" id="ANY77689.1"/>
    </source>
</evidence>
<dbReference type="PANTHER" id="PTHR33653:SF1">
    <property type="entry name" value="RIBONUCLEASE VAPC2"/>
    <property type="match status" value="1"/>
</dbReference>
<feature type="binding site" evidence="8">
    <location>
        <position position="9"/>
    </location>
    <ligand>
        <name>Mg(2+)</name>
        <dbReference type="ChEBI" id="CHEBI:18420"/>
    </ligand>
</feature>
<sequence>MAQPHYLLDTNICIYIRRERPQAVLNRFKVLPPGSTAISVITYGELVYGVRKSSDPDKAMMVLEELTELIPVVPMAIDVAEAYGRIRSDLAARGALIGNNDLWIAAHAVSLKLTLVTNNEKAFQRVSGLTLENWAKG</sequence>
<evidence type="ECO:0000256" key="2">
    <source>
        <dbReference type="ARBA" id="ARBA00022649"/>
    </source>
</evidence>
<organism evidence="10">
    <name type="scientific">Microvirga ossetica</name>
    <dbReference type="NCBI Taxonomy" id="1882682"/>
    <lineage>
        <taxon>Bacteria</taxon>
        <taxon>Pseudomonadati</taxon>
        <taxon>Pseudomonadota</taxon>
        <taxon>Alphaproteobacteria</taxon>
        <taxon>Hyphomicrobiales</taxon>
        <taxon>Methylobacteriaceae</taxon>
        <taxon>Microvirga</taxon>
    </lineage>
</organism>
<dbReference type="HAMAP" id="MF_00265">
    <property type="entry name" value="VapC_Nob1"/>
    <property type="match status" value="1"/>
</dbReference>
<feature type="domain" description="PIN" evidence="9">
    <location>
        <begin position="6"/>
        <end position="128"/>
    </location>
</feature>
<evidence type="ECO:0000256" key="6">
    <source>
        <dbReference type="ARBA" id="ARBA00022842"/>
    </source>
</evidence>
<keyword evidence="3 8" id="KW-0540">Nuclease</keyword>
<evidence type="ECO:0000256" key="1">
    <source>
        <dbReference type="ARBA" id="ARBA00001946"/>
    </source>
</evidence>
<gene>
    <name evidence="8" type="primary">vapC</name>
    <name evidence="10" type="ORF">BB934_05115</name>
</gene>
<proteinExistence type="inferred from homology"/>
<accession>A0A1B2ECN0</accession>
<comment type="function">
    <text evidence="8">Toxic component of a toxin-antitoxin (TA) system. An RNase.</text>
</comment>
<evidence type="ECO:0000259" key="9">
    <source>
        <dbReference type="Pfam" id="PF01850"/>
    </source>
</evidence>
<dbReference type="OrthoDB" id="9796690at2"/>
<feature type="binding site" evidence="8">
    <location>
        <position position="101"/>
    </location>
    <ligand>
        <name>Mg(2+)</name>
        <dbReference type="ChEBI" id="CHEBI:18420"/>
    </ligand>
</feature>
<keyword evidence="4 8" id="KW-0479">Metal-binding</keyword>
<dbReference type="InterPro" id="IPR022907">
    <property type="entry name" value="VapC_family"/>
</dbReference>
<dbReference type="GO" id="GO:0000287">
    <property type="term" value="F:magnesium ion binding"/>
    <property type="evidence" value="ECO:0007669"/>
    <property type="project" value="UniProtKB-UniRule"/>
</dbReference>
<reference evidence="10" key="1">
    <citation type="submission" date="2016-07" db="EMBL/GenBank/DDBJ databases">
        <title>Microvirga ossetica sp. nov. a new species of rhizobia isolated from root nodules of the legume species Vicia alpestris Steven originated from North Ossetia region in the Caucasus.</title>
        <authorList>
            <person name="Safronova V.I."/>
            <person name="Kuznetsova I.G."/>
            <person name="Sazanova A.L."/>
            <person name="Belimov A."/>
            <person name="Andronov E."/>
            <person name="Osledkin Y.S."/>
            <person name="Onishchuk O.P."/>
            <person name="Kurchak O.N."/>
            <person name="Shaposhnikov A.I."/>
            <person name="Willems A."/>
            <person name="Tikhonovich I.A."/>
        </authorList>
    </citation>
    <scope>NUCLEOTIDE SEQUENCE [LARGE SCALE GENOMIC DNA]</scope>
    <source>
        <strain evidence="10">V5/3M</strain>
    </source>
</reference>
<dbReference type="AlphaFoldDB" id="A0A1B2ECN0"/>
<dbReference type="InterPro" id="IPR002716">
    <property type="entry name" value="PIN_dom"/>
</dbReference>
<evidence type="ECO:0000256" key="8">
    <source>
        <dbReference type="HAMAP-Rule" id="MF_00265"/>
    </source>
</evidence>
<dbReference type="GO" id="GO:0004540">
    <property type="term" value="F:RNA nuclease activity"/>
    <property type="evidence" value="ECO:0007669"/>
    <property type="project" value="InterPro"/>
</dbReference>
<dbReference type="InterPro" id="IPR029060">
    <property type="entry name" value="PIN-like_dom_sf"/>
</dbReference>
<evidence type="ECO:0000256" key="5">
    <source>
        <dbReference type="ARBA" id="ARBA00022801"/>
    </source>
</evidence>
<protein>
    <recommendedName>
        <fullName evidence="8">Ribonuclease VapC</fullName>
        <shortName evidence="8">RNase VapC</shortName>
        <ecNumber evidence="8">3.1.-.-</ecNumber>
    </recommendedName>
    <alternativeName>
        <fullName evidence="8">Toxin VapC</fullName>
    </alternativeName>
</protein>
<dbReference type="SUPFAM" id="SSF88723">
    <property type="entry name" value="PIN domain-like"/>
    <property type="match status" value="1"/>
</dbReference>
<name>A0A1B2ECN0_9HYPH</name>
<dbReference type="EMBL" id="CP016616">
    <property type="protein sequence ID" value="ANY77689.1"/>
    <property type="molecule type" value="Genomic_DNA"/>
</dbReference>
<evidence type="ECO:0000256" key="7">
    <source>
        <dbReference type="ARBA" id="ARBA00038093"/>
    </source>
</evidence>